<dbReference type="InterPro" id="IPR000742">
    <property type="entry name" value="EGF"/>
</dbReference>
<feature type="region of interest" description="Disordered" evidence="2">
    <location>
        <begin position="92"/>
        <end position="145"/>
    </location>
</feature>
<evidence type="ECO:0000259" key="5">
    <source>
        <dbReference type="PROSITE" id="PS50026"/>
    </source>
</evidence>
<evidence type="ECO:0000313" key="7">
    <source>
        <dbReference type="RefSeq" id="XP_032812765.1"/>
    </source>
</evidence>
<evidence type="ECO:0000256" key="1">
    <source>
        <dbReference type="PROSITE-ProRule" id="PRU00076"/>
    </source>
</evidence>
<dbReference type="GeneID" id="116943743"/>
<evidence type="ECO:0000256" key="3">
    <source>
        <dbReference type="SAM" id="Phobius"/>
    </source>
</evidence>
<feature type="compositionally biased region" description="Pro residues" evidence="2">
    <location>
        <begin position="278"/>
        <end position="292"/>
    </location>
</feature>
<name>A0AAJ7WWP3_PETMA</name>
<protein>
    <submittedName>
        <fullName evidence="7">Chondroitin sulfate proteoglycan 5-like</fullName>
    </submittedName>
</protein>
<keyword evidence="3" id="KW-0472">Membrane</keyword>
<gene>
    <name evidence="7" type="primary">LOC116943743</name>
</gene>
<feature type="chain" id="PRO_5042535230" evidence="4">
    <location>
        <begin position="37"/>
        <end position="408"/>
    </location>
</feature>
<feature type="signal peptide" evidence="4">
    <location>
        <begin position="1"/>
        <end position="36"/>
    </location>
</feature>
<dbReference type="Proteomes" id="UP001318040">
    <property type="component" value="Chromosome 19"/>
</dbReference>
<evidence type="ECO:0000256" key="4">
    <source>
        <dbReference type="SAM" id="SignalP"/>
    </source>
</evidence>
<dbReference type="GO" id="GO:0045202">
    <property type="term" value="C:synapse"/>
    <property type="evidence" value="ECO:0007669"/>
    <property type="project" value="TreeGrafter"/>
</dbReference>
<dbReference type="PANTHER" id="PTHR15381:SF1">
    <property type="entry name" value="CHONDROITIN SULFATE PROTEOGLYCAN 5"/>
    <property type="match status" value="1"/>
</dbReference>
<keyword evidence="3" id="KW-0812">Transmembrane</keyword>
<keyword evidence="1" id="KW-0245">EGF-like domain</keyword>
<keyword evidence="6" id="KW-1185">Reference proteome</keyword>
<accession>A0AAJ7WWP3</accession>
<feature type="domain" description="EGF-like" evidence="5">
    <location>
        <begin position="316"/>
        <end position="358"/>
    </location>
</feature>
<sequence length="408" mass="43023">MRRPRRLLRLAWRAQLPLLPLLPLLLLLLLAGRLHGDTREYAVAVRNLGAEGRAEVRAPSAAYDTVQVESTQRRAEVGETTRSPARVQREITAWDGSLAGEESIRTPRPSELGPGEARAPDRGARGEGSMTLTSAPPSQRLGPPAYDGRTLTGAQLPSTVAAAVGGDAAGTAAEDSSRASGAYWGGESPASGVPRVATALAWGGDADAAAATALDPSLYNVTRTQAAADRPSVDVRTQRTEMQLFASSPRYLHHQINELLGELRRRGSASGTARTPLLLPPPPPPLPPPPPPLPLPTAVPPVTCGPGYTHRRGGCVSLCQSVPAFCYNGGTCHLIEGIGAFCRCRLQEHVWYRGLRCEGAAPHTAVLGGALGAGGGALALGLLLVVCLAKRARRVHEHNERLRGGRLR</sequence>
<keyword evidence="4" id="KW-0732">Signal</keyword>
<dbReference type="RefSeq" id="XP_032812765.1">
    <property type="nucleotide sequence ID" value="XM_032956874.1"/>
</dbReference>
<dbReference type="GO" id="GO:0048858">
    <property type="term" value="P:cell projection morphogenesis"/>
    <property type="evidence" value="ECO:0007669"/>
    <property type="project" value="TreeGrafter"/>
</dbReference>
<proteinExistence type="predicted"/>
<dbReference type="PROSITE" id="PS50026">
    <property type="entry name" value="EGF_3"/>
    <property type="match status" value="1"/>
</dbReference>
<dbReference type="AlphaFoldDB" id="A0AAJ7WWP3"/>
<organism evidence="6 7">
    <name type="scientific">Petromyzon marinus</name>
    <name type="common">Sea lamprey</name>
    <dbReference type="NCBI Taxonomy" id="7757"/>
    <lineage>
        <taxon>Eukaryota</taxon>
        <taxon>Metazoa</taxon>
        <taxon>Chordata</taxon>
        <taxon>Craniata</taxon>
        <taxon>Vertebrata</taxon>
        <taxon>Cyclostomata</taxon>
        <taxon>Hyperoartia</taxon>
        <taxon>Petromyzontiformes</taxon>
        <taxon>Petromyzontidae</taxon>
        <taxon>Petromyzon</taxon>
    </lineage>
</organism>
<keyword evidence="3" id="KW-1133">Transmembrane helix</keyword>
<reference evidence="7" key="1">
    <citation type="submission" date="2025-08" db="UniProtKB">
        <authorList>
            <consortium name="RefSeq"/>
        </authorList>
    </citation>
    <scope>IDENTIFICATION</scope>
    <source>
        <tissue evidence="7">Sperm</tissue>
    </source>
</reference>
<feature type="region of interest" description="Disordered" evidence="2">
    <location>
        <begin position="266"/>
        <end position="292"/>
    </location>
</feature>
<dbReference type="KEGG" id="pmrn:116943743"/>
<dbReference type="PANTHER" id="PTHR15381">
    <property type="entry name" value="CHONDROITIN SULFATE PROTEOGLYCAN 5 -RELATED"/>
    <property type="match status" value="1"/>
</dbReference>
<evidence type="ECO:0000256" key="2">
    <source>
        <dbReference type="SAM" id="MobiDB-lite"/>
    </source>
</evidence>
<comment type="caution">
    <text evidence="1">Lacks conserved residue(s) required for the propagation of feature annotation.</text>
</comment>
<evidence type="ECO:0000313" key="6">
    <source>
        <dbReference type="Proteomes" id="UP001318040"/>
    </source>
</evidence>
<feature type="transmembrane region" description="Helical" evidence="3">
    <location>
        <begin position="365"/>
        <end position="389"/>
    </location>
</feature>